<dbReference type="PROSITE" id="PS50977">
    <property type="entry name" value="HTH_TETR_2"/>
    <property type="match status" value="1"/>
</dbReference>
<feature type="domain" description="HTH tetR-type" evidence="5">
    <location>
        <begin position="23"/>
        <end position="83"/>
    </location>
</feature>
<feature type="DNA-binding region" description="H-T-H motif" evidence="4">
    <location>
        <begin position="46"/>
        <end position="65"/>
    </location>
</feature>
<evidence type="ECO:0000313" key="6">
    <source>
        <dbReference type="EMBL" id="BCS96531.1"/>
    </source>
</evidence>
<proteinExistence type="predicted"/>
<evidence type="ECO:0000256" key="2">
    <source>
        <dbReference type="ARBA" id="ARBA00023125"/>
    </source>
</evidence>
<evidence type="ECO:0000256" key="1">
    <source>
        <dbReference type="ARBA" id="ARBA00023015"/>
    </source>
</evidence>
<organism evidence="6 7">
    <name type="scientific">Desulfoluna limicola</name>
    <dbReference type="NCBI Taxonomy" id="2810562"/>
    <lineage>
        <taxon>Bacteria</taxon>
        <taxon>Pseudomonadati</taxon>
        <taxon>Thermodesulfobacteriota</taxon>
        <taxon>Desulfobacteria</taxon>
        <taxon>Desulfobacterales</taxon>
        <taxon>Desulfolunaceae</taxon>
        <taxon>Desulfoluna</taxon>
    </lineage>
</organism>
<dbReference type="InterPro" id="IPR001647">
    <property type="entry name" value="HTH_TetR"/>
</dbReference>
<evidence type="ECO:0000313" key="7">
    <source>
        <dbReference type="Proteomes" id="UP001320148"/>
    </source>
</evidence>
<reference evidence="6 7" key="1">
    <citation type="submission" date="2021-02" db="EMBL/GenBank/DDBJ databases">
        <title>Complete genome of Desulfoluna sp. strain ASN36.</title>
        <authorList>
            <person name="Takahashi A."/>
            <person name="Kojima H."/>
            <person name="Fukui M."/>
        </authorList>
    </citation>
    <scope>NUCLEOTIDE SEQUENCE [LARGE SCALE GENOMIC DNA]</scope>
    <source>
        <strain evidence="6 7">ASN36</strain>
    </source>
</reference>
<sequence>METINRGVSKASGVRIPKQKRGIVMRQKLMDAAVELFSEKGIHKTTSKDIASRAGVSIGSFYAYFTDKRALLLEALESYLDNHFDCIWNNPNLRFDAFTRKNIRDVFANLFAAYRVAPGFHRETHVLRYSDPDVRALYDRDVARQLRHIKLVFAMFQESLTIWDRDAAALVIHSAAENIAHKAVLFGRDSDEERVLDEFSVMVFHYLTSEPNPRAVGC</sequence>
<dbReference type="RefSeq" id="WP_236892837.1">
    <property type="nucleotide sequence ID" value="NZ_AP024488.1"/>
</dbReference>
<dbReference type="Gene3D" id="1.10.10.60">
    <property type="entry name" value="Homeodomain-like"/>
    <property type="match status" value="1"/>
</dbReference>
<dbReference type="EMBL" id="AP024488">
    <property type="protein sequence ID" value="BCS96531.1"/>
    <property type="molecule type" value="Genomic_DNA"/>
</dbReference>
<keyword evidence="1" id="KW-0805">Transcription regulation</keyword>
<gene>
    <name evidence="6" type="ORF">DSLASN_21630</name>
</gene>
<dbReference type="InterPro" id="IPR050109">
    <property type="entry name" value="HTH-type_TetR-like_transc_reg"/>
</dbReference>
<evidence type="ECO:0000259" key="5">
    <source>
        <dbReference type="PROSITE" id="PS50977"/>
    </source>
</evidence>
<dbReference type="Gene3D" id="1.10.357.10">
    <property type="entry name" value="Tetracycline Repressor, domain 2"/>
    <property type="match status" value="1"/>
</dbReference>
<dbReference type="Pfam" id="PF00440">
    <property type="entry name" value="TetR_N"/>
    <property type="match status" value="1"/>
</dbReference>
<name>A0ABM7PHG2_9BACT</name>
<protein>
    <submittedName>
        <fullName evidence="6">AcrR family transcriptional regulator</fullName>
    </submittedName>
</protein>
<accession>A0ABM7PHG2</accession>
<evidence type="ECO:0000256" key="3">
    <source>
        <dbReference type="ARBA" id="ARBA00023163"/>
    </source>
</evidence>
<dbReference type="Proteomes" id="UP001320148">
    <property type="component" value="Chromosome"/>
</dbReference>
<dbReference type="PRINTS" id="PR00455">
    <property type="entry name" value="HTHTETR"/>
</dbReference>
<dbReference type="PANTHER" id="PTHR30055">
    <property type="entry name" value="HTH-TYPE TRANSCRIPTIONAL REGULATOR RUTR"/>
    <property type="match status" value="1"/>
</dbReference>
<keyword evidence="3" id="KW-0804">Transcription</keyword>
<keyword evidence="7" id="KW-1185">Reference proteome</keyword>
<evidence type="ECO:0000256" key="4">
    <source>
        <dbReference type="PROSITE-ProRule" id="PRU00335"/>
    </source>
</evidence>
<dbReference type="InterPro" id="IPR009057">
    <property type="entry name" value="Homeodomain-like_sf"/>
</dbReference>
<keyword evidence="2 4" id="KW-0238">DNA-binding</keyword>
<dbReference type="PANTHER" id="PTHR30055:SF234">
    <property type="entry name" value="HTH-TYPE TRANSCRIPTIONAL REGULATOR BETI"/>
    <property type="match status" value="1"/>
</dbReference>
<dbReference type="SUPFAM" id="SSF46689">
    <property type="entry name" value="Homeodomain-like"/>
    <property type="match status" value="1"/>
</dbReference>